<evidence type="ECO:0000313" key="14">
    <source>
        <dbReference type="Proteomes" id="UP000538196"/>
    </source>
</evidence>
<dbReference type="Proteomes" id="UP000538196">
    <property type="component" value="Unassembled WGS sequence"/>
</dbReference>
<dbReference type="Gene3D" id="1.20.5.1930">
    <property type="match status" value="1"/>
</dbReference>
<organism evidence="13 14">
    <name type="scientific">Leifsonia aquatica</name>
    <name type="common">Corynebacterium aquaticum</name>
    <dbReference type="NCBI Taxonomy" id="144185"/>
    <lineage>
        <taxon>Bacteria</taxon>
        <taxon>Bacillati</taxon>
        <taxon>Actinomycetota</taxon>
        <taxon>Actinomycetes</taxon>
        <taxon>Micrococcales</taxon>
        <taxon>Microbacteriaceae</taxon>
        <taxon>Leifsonia</taxon>
    </lineage>
</organism>
<dbReference type="Pfam" id="PF02518">
    <property type="entry name" value="HATPase_c"/>
    <property type="match status" value="1"/>
</dbReference>
<keyword evidence="3" id="KW-0597">Phosphoprotein</keyword>
<dbReference type="InterPro" id="IPR011712">
    <property type="entry name" value="Sig_transdc_His_kin_sub3_dim/P"/>
</dbReference>
<dbReference type="Pfam" id="PF07730">
    <property type="entry name" value="HisKA_3"/>
    <property type="match status" value="1"/>
</dbReference>
<gene>
    <name evidence="13" type="ORF">FHX33_003870</name>
</gene>
<feature type="transmembrane region" description="Helical" evidence="10">
    <location>
        <begin position="143"/>
        <end position="163"/>
    </location>
</feature>
<evidence type="ECO:0000256" key="6">
    <source>
        <dbReference type="ARBA" id="ARBA00022777"/>
    </source>
</evidence>
<feature type="domain" description="Histidine kinase/HSP90-like ATPase" evidence="11">
    <location>
        <begin position="300"/>
        <end position="395"/>
    </location>
</feature>
<dbReference type="SUPFAM" id="SSF55874">
    <property type="entry name" value="ATPase domain of HSP90 chaperone/DNA topoisomerase II/histidine kinase"/>
    <property type="match status" value="1"/>
</dbReference>
<keyword evidence="10" id="KW-0812">Transmembrane</keyword>
<evidence type="ECO:0000256" key="1">
    <source>
        <dbReference type="ARBA" id="ARBA00000085"/>
    </source>
</evidence>
<keyword evidence="10" id="KW-0472">Membrane</keyword>
<feature type="transmembrane region" description="Helical" evidence="10">
    <location>
        <begin position="87"/>
        <end position="105"/>
    </location>
</feature>
<dbReference type="InterPro" id="IPR003594">
    <property type="entry name" value="HATPase_dom"/>
</dbReference>
<feature type="transmembrane region" description="Helical" evidence="10">
    <location>
        <begin position="112"/>
        <end position="131"/>
    </location>
</feature>
<dbReference type="InterPro" id="IPR050482">
    <property type="entry name" value="Sensor_HK_TwoCompSys"/>
</dbReference>
<evidence type="ECO:0000256" key="10">
    <source>
        <dbReference type="SAM" id="Phobius"/>
    </source>
</evidence>
<feature type="domain" description="Signal transduction histidine kinase subgroup 3 dimerisation and phosphoacceptor" evidence="12">
    <location>
        <begin position="193"/>
        <end position="255"/>
    </location>
</feature>
<name>A0A7W4UZD7_LEIAQ</name>
<evidence type="ECO:0000256" key="4">
    <source>
        <dbReference type="ARBA" id="ARBA00022679"/>
    </source>
</evidence>
<dbReference type="PANTHER" id="PTHR24421:SF10">
    <property type="entry name" value="NITRATE_NITRITE SENSOR PROTEIN NARQ"/>
    <property type="match status" value="1"/>
</dbReference>
<keyword evidence="9" id="KW-0175">Coiled coil</keyword>
<dbReference type="GO" id="GO:0016020">
    <property type="term" value="C:membrane"/>
    <property type="evidence" value="ECO:0007669"/>
    <property type="project" value="InterPro"/>
</dbReference>
<dbReference type="CDD" id="cd16917">
    <property type="entry name" value="HATPase_UhpB-NarQ-NarX-like"/>
    <property type="match status" value="1"/>
</dbReference>
<sequence>MKNVIVSARPLFEPVIGMVWFALWAVGEVGRNPIAGDEPAAVLFWAVLLLQSLAIALSRLLPLTALALGASALAVQFIPPITAFDPALYVGNVIVVVVTAATLPGKRRLFPLAYALGGGALIAWMLCWGYGVDRADPAMRPVLLVSLPLAGLASWSVGILIGARRRIAAQERALAAAREDVLRAETETIVAGERERIAQDVHDIMAHSLSVILAQADGSRALSGERPEAMAQSLETIAMSARSSLTEVRMLIETLVAEPDGRATPAVGDIDALVERMRDAGLSTEVERFAEPAGLTPAQELAVYRIVQEALTNALKHGGSGASARVVLDARGGGMMVSVASTGGEYADAAAPESGSGRGVHGMRERARLAGGWLDAGPDEEEGGGFLVTAFIPAAQAVLA</sequence>
<accession>A0A7W4UZD7</accession>
<feature type="coiled-coil region" evidence="9">
    <location>
        <begin position="160"/>
        <end position="187"/>
    </location>
</feature>
<keyword evidence="10" id="KW-1133">Transmembrane helix</keyword>
<comment type="caution">
    <text evidence="13">The sequence shown here is derived from an EMBL/GenBank/DDBJ whole genome shotgun (WGS) entry which is preliminary data.</text>
</comment>
<dbReference type="PANTHER" id="PTHR24421">
    <property type="entry name" value="NITRATE/NITRITE SENSOR PROTEIN NARX-RELATED"/>
    <property type="match status" value="1"/>
</dbReference>
<comment type="catalytic activity">
    <reaction evidence="1">
        <text>ATP + protein L-histidine = ADP + protein N-phospho-L-histidine.</text>
        <dbReference type="EC" id="2.7.13.3"/>
    </reaction>
</comment>
<evidence type="ECO:0000313" key="13">
    <source>
        <dbReference type="EMBL" id="MBB2969088.1"/>
    </source>
</evidence>
<feature type="transmembrane region" description="Helical" evidence="10">
    <location>
        <begin position="7"/>
        <end position="27"/>
    </location>
</feature>
<feature type="transmembrane region" description="Helical" evidence="10">
    <location>
        <begin position="39"/>
        <end position="56"/>
    </location>
</feature>
<dbReference type="GO" id="GO:0005524">
    <property type="term" value="F:ATP binding"/>
    <property type="evidence" value="ECO:0007669"/>
    <property type="project" value="UniProtKB-KW"/>
</dbReference>
<dbReference type="InterPro" id="IPR036890">
    <property type="entry name" value="HATPase_C_sf"/>
</dbReference>
<dbReference type="GO" id="GO:0046983">
    <property type="term" value="F:protein dimerization activity"/>
    <property type="evidence" value="ECO:0007669"/>
    <property type="project" value="InterPro"/>
</dbReference>
<keyword evidence="4" id="KW-0808">Transferase</keyword>
<keyword evidence="7" id="KW-0067">ATP-binding</keyword>
<reference evidence="13 14" key="1">
    <citation type="submission" date="2020-08" db="EMBL/GenBank/DDBJ databases">
        <title>Sequencing the genomes of 1000 actinobacteria strains.</title>
        <authorList>
            <person name="Klenk H.-P."/>
        </authorList>
    </citation>
    <scope>NUCLEOTIDE SEQUENCE [LARGE SCALE GENOMIC DNA]</scope>
    <source>
        <strain evidence="13 14">DSM 20146</strain>
    </source>
</reference>
<evidence type="ECO:0000256" key="8">
    <source>
        <dbReference type="ARBA" id="ARBA00023012"/>
    </source>
</evidence>
<evidence type="ECO:0000256" key="9">
    <source>
        <dbReference type="SAM" id="Coils"/>
    </source>
</evidence>
<evidence type="ECO:0000259" key="11">
    <source>
        <dbReference type="Pfam" id="PF02518"/>
    </source>
</evidence>
<evidence type="ECO:0000256" key="5">
    <source>
        <dbReference type="ARBA" id="ARBA00022741"/>
    </source>
</evidence>
<evidence type="ECO:0000259" key="12">
    <source>
        <dbReference type="Pfam" id="PF07730"/>
    </source>
</evidence>
<keyword evidence="8" id="KW-0902">Two-component regulatory system</keyword>
<protein>
    <recommendedName>
        <fullName evidence="2">histidine kinase</fullName>
        <ecNumber evidence="2">2.7.13.3</ecNumber>
    </recommendedName>
</protein>
<keyword evidence="5" id="KW-0547">Nucleotide-binding</keyword>
<dbReference type="GO" id="GO:0000155">
    <property type="term" value="F:phosphorelay sensor kinase activity"/>
    <property type="evidence" value="ECO:0007669"/>
    <property type="project" value="InterPro"/>
</dbReference>
<dbReference type="RefSeq" id="WP_021763733.1">
    <property type="nucleotide sequence ID" value="NZ_JACHVP010000005.1"/>
</dbReference>
<dbReference type="EMBL" id="JACHVP010000005">
    <property type="protein sequence ID" value="MBB2969088.1"/>
    <property type="molecule type" value="Genomic_DNA"/>
</dbReference>
<dbReference type="AlphaFoldDB" id="A0A7W4UZD7"/>
<evidence type="ECO:0000256" key="3">
    <source>
        <dbReference type="ARBA" id="ARBA00022553"/>
    </source>
</evidence>
<evidence type="ECO:0000256" key="7">
    <source>
        <dbReference type="ARBA" id="ARBA00022840"/>
    </source>
</evidence>
<keyword evidence="6 13" id="KW-0418">Kinase</keyword>
<proteinExistence type="predicted"/>
<keyword evidence="14" id="KW-1185">Reference proteome</keyword>
<dbReference type="EC" id="2.7.13.3" evidence="2"/>
<dbReference type="Gene3D" id="3.30.565.10">
    <property type="entry name" value="Histidine kinase-like ATPase, C-terminal domain"/>
    <property type="match status" value="1"/>
</dbReference>
<evidence type="ECO:0000256" key="2">
    <source>
        <dbReference type="ARBA" id="ARBA00012438"/>
    </source>
</evidence>